<feature type="compositionally biased region" description="Polar residues" evidence="11">
    <location>
        <begin position="259"/>
        <end position="299"/>
    </location>
</feature>
<sequence>MVKPGVREDIVASAVRFLSDPKVQESPLAKRVAFLETKGLSADEIEEAMSRTNGGTAVAAPAVSQSAAPGLVQYAPQQYPAYAPPPPPPRAPYTWKDYTLGAVGAVGAGYGVYSLVKKYLLPALSFPTATSLDASTQQISAQLTSTTAVLDAVRAETGDVMKALDSQAANVNDALKGMVDTLALLRENDEQRDDEMLSLRRDIDGIKTLIPQMLDKSKEAQTAVISDLQAEIKSLKSLLLNRRIPMSATPSSASIPSSGDATATSMPPTTGTYPALPSSGSTTPALGGFSNSRTGSMANIPTKPAIPAWQLAAHQQQQQQQAAECETSQDETATAASGDAVVPESGASDA</sequence>
<dbReference type="EMBL" id="JADGJQ010000010">
    <property type="protein sequence ID" value="KAJ3182084.1"/>
    <property type="molecule type" value="Genomic_DNA"/>
</dbReference>
<evidence type="ECO:0000256" key="10">
    <source>
        <dbReference type="RuleBase" id="RU367032"/>
    </source>
</evidence>
<evidence type="ECO:0000256" key="7">
    <source>
        <dbReference type="ARBA" id="ARBA00029502"/>
    </source>
</evidence>
<protein>
    <recommendedName>
        <fullName evidence="7 10">Peroxisomal membrane protein PEX14</fullName>
    </recommendedName>
    <alternativeName>
        <fullName evidence="8 10">Peroxin-14</fullName>
    </alternativeName>
</protein>
<feature type="compositionally biased region" description="Low complexity" evidence="11">
    <location>
        <begin position="248"/>
        <end position="258"/>
    </location>
</feature>
<gene>
    <name evidence="13" type="primary">PEX14</name>
    <name evidence="13" type="ORF">HDU87_000430</name>
</gene>
<evidence type="ECO:0000259" key="12">
    <source>
        <dbReference type="Pfam" id="PF04695"/>
    </source>
</evidence>
<feature type="domain" description="Peroxisome membrane anchor protein Pex14p N-terminal" evidence="12">
    <location>
        <begin position="7"/>
        <end position="51"/>
    </location>
</feature>
<dbReference type="InterPro" id="IPR025655">
    <property type="entry name" value="PEX14"/>
</dbReference>
<dbReference type="InterPro" id="IPR006785">
    <property type="entry name" value="Pex14_N"/>
</dbReference>
<dbReference type="PANTHER" id="PTHR23058:SF0">
    <property type="entry name" value="PEROXISOMAL MEMBRANE PROTEIN PEX14"/>
    <property type="match status" value="1"/>
</dbReference>
<keyword evidence="14" id="KW-1185">Reference proteome</keyword>
<feature type="region of interest" description="Disordered" evidence="11">
    <location>
        <begin position="248"/>
        <end position="350"/>
    </location>
</feature>
<keyword evidence="2 10" id="KW-0813">Transport</keyword>
<dbReference type="Gene3D" id="1.10.10.10">
    <property type="entry name" value="Winged helix-like DNA-binding domain superfamily/Winged helix DNA-binding domain"/>
    <property type="match status" value="1"/>
</dbReference>
<feature type="compositionally biased region" description="Low complexity" evidence="11">
    <location>
        <begin position="308"/>
        <end position="323"/>
    </location>
</feature>
<dbReference type="GO" id="GO:0016560">
    <property type="term" value="P:protein import into peroxisome matrix, docking"/>
    <property type="evidence" value="ECO:0007669"/>
    <property type="project" value="UniProtKB-UniRule"/>
</dbReference>
<evidence type="ECO:0000256" key="5">
    <source>
        <dbReference type="ARBA" id="ARBA00023136"/>
    </source>
</evidence>
<comment type="function">
    <text evidence="10">Component of the PEX13-PEX14 docking complex, a translocon channel that specifically mediates the import of peroxisomal cargo proteins bound to PEX5 receptor. The PEX13-PEX14 docking complex forms a large import pore which can be opened to a diameter of about 9 nm. Mechanistically, PEX5 receptor along with cargo proteins associates with the PEX14 subunit of the PEX13-PEX14 docking complex in the cytosol, leading to the insertion of the receptor into the organelle membrane with the concomitant translocation of the cargo into the peroxisome matrix.</text>
</comment>
<proteinExistence type="inferred from homology"/>
<dbReference type="InterPro" id="IPR036388">
    <property type="entry name" value="WH-like_DNA-bd_sf"/>
</dbReference>
<evidence type="ECO:0000256" key="8">
    <source>
        <dbReference type="ARBA" id="ARBA00029691"/>
    </source>
</evidence>
<evidence type="ECO:0000256" key="6">
    <source>
        <dbReference type="ARBA" id="ARBA00023140"/>
    </source>
</evidence>
<evidence type="ECO:0000256" key="11">
    <source>
        <dbReference type="SAM" id="MobiDB-lite"/>
    </source>
</evidence>
<organism evidence="13 14">
    <name type="scientific">Geranomyces variabilis</name>
    <dbReference type="NCBI Taxonomy" id="109894"/>
    <lineage>
        <taxon>Eukaryota</taxon>
        <taxon>Fungi</taxon>
        <taxon>Fungi incertae sedis</taxon>
        <taxon>Chytridiomycota</taxon>
        <taxon>Chytridiomycota incertae sedis</taxon>
        <taxon>Chytridiomycetes</taxon>
        <taxon>Spizellomycetales</taxon>
        <taxon>Powellomycetaceae</taxon>
        <taxon>Geranomyces</taxon>
    </lineage>
</organism>
<keyword evidence="5 10" id="KW-0472">Membrane</keyword>
<evidence type="ECO:0000313" key="13">
    <source>
        <dbReference type="EMBL" id="KAJ3182084.1"/>
    </source>
</evidence>
<dbReference type="GO" id="GO:0005102">
    <property type="term" value="F:signaling receptor binding"/>
    <property type="evidence" value="ECO:0007669"/>
    <property type="project" value="TreeGrafter"/>
</dbReference>
<evidence type="ECO:0000256" key="3">
    <source>
        <dbReference type="ARBA" id="ARBA00022927"/>
    </source>
</evidence>
<comment type="subcellular location">
    <subcellularLocation>
        <location evidence="9 10">Peroxisome membrane</location>
    </subcellularLocation>
</comment>
<evidence type="ECO:0000313" key="14">
    <source>
        <dbReference type="Proteomes" id="UP001212152"/>
    </source>
</evidence>
<dbReference type="PANTHER" id="PTHR23058">
    <property type="entry name" value="PEROXISOMAL MEMBRANE PROTEIN PEX14"/>
    <property type="match status" value="1"/>
</dbReference>
<dbReference type="AlphaFoldDB" id="A0AAD5TNJ5"/>
<name>A0AAD5TNJ5_9FUNG</name>
<keyword evidence="6 10" id="KW-0576">Peroxisome</keyword>
<evidence type="ECO:0000256" key="2">
    <source>
        <dbReference type="ARBA" id="ARBA00022448"/>
    </source>
</evidence>
<accession>A0AAD5TNJ5</accession>
<dbReference type="Proteomes" id="UP001212152">
    <property type="component" value="Unassembled WGS sequence"/>
</dbReference>
<keyword evidence="3 10" id="KW-0653">Protein transport</keyword>
<dbReference type="GO" id="GO:1990429">
    <property type="term" value="C:peroxisomal importomer complex"/>
    <property type="evidence" value="ECO:0007669"/>
    <property type="project" value="TreeGrafter"/>
</dbReference>
<keyword evidence="4" id="KW-0811">Translocation</keyword>
<evidence type="ECO:0000256" key="4">
    <source>
        <dbReference type="ARBA" id="ARBA00023010"/>
    </source>
</evidence>
<evidence type="ECO:0000256" key="1">
    <source>
        <dbReference type="ARBA" id="ARBA00005443"/>
    </source>
</evidence>
<comment type="caution">
    <text evidence="13">The sequence shown here is derived from an EMBL/GenBank/DDBJ whole genome shotgun (WGS) entry which is preliminary data.</text>
</comment>
<reference evidence="13" key="1">
    <citation type="submission" date="2020-05" db="EMBL/GenBank/DDBJ databases">
        <title>Phylogenomic resolution of chytrid fungi.</title>
        <authorList>
            <person name="Stajich J.E."/>
            <person name="Amses K."/>
            <person name="Simmons R."/>
            <person name="Seto K."/>
            <person name="Myers J."/>
            <person name="Bonds A."/>
            <person name="Quandt C.A."/>
            <person name="Barry K."/>
            <person name="Liu P."/>
            <person name="Grigoriev I."/>
            <person name="Longcore J.E."/>
            <person name="James T.Y."/>
        </authorList>
    </citation>
    <scope>NUCLEOTIDE SEQUENCE</scope>
    <source>
        <strain evidence="13">JEL0379</strain>
    </source>
</reference>
<evidence type="ECO:0000256" key="9">
    <source>
        <dbReference type="ARBA" id="ARBA00046271"/>
    </source>
</evidence>
<dbReference type="Pfam" id="PF04695">
    <property type="entry name" value="Pex14_N"/>
    <property type="match status" value="1"/>
</dbReference>
<comment type="similarity">
    <text evidence="1 10">Belongs to the peroxin-14 family.</text>
</comment>
<dbReference type="GO" id="GO:0005778">
    <property type="term" value="C:peroxisomal membrane"/>
    <property type="evidence" value="ECO:0007669"/>
    <property type="project" value="UniProtKB-SubCell"/>
</dbReference>